<accession>A0A9Q4QSA9</accession>
<sequence>MLYLADHGYTWLGLPKRFGQWYTIYRCIT</sequence>
<organism evidence="1 2">
    <name type="scientific">Xylella fastidiosa subsp. multiplex</name>
    <dbReference type="NCBI Taxonomy" id="644357"/>
    <lineage>
        <taxon>Bacteria</taxon>
        <taxon>Pseudomonadati</taxon>
        <taxon>Pseudomonadota</taxon>
        <taxon>Gammaproteobacteria</taxon>
        <taxon>Lysobacterales</taxon>
        <taxon>Lysobacteraceae</taxon>
        <taxon>Xylella</taxon>
    </lineage>
</organism>
<proteinExistence type="predicted"/>
<reference evidence="1" key="2">
    <citation type="journal article" date="2020" name="Appl. Environ. Microbiol.">
        <title>Multiple intercontinental introductions associated with the emergence of a plant pathogen in Europe.</title>
        <authorList>
            <person name="Landa B.B."/>
            <person name="Castillo A.I."/>
            <person name="Giampetruzzi A."/>
            <person name="Kahn A."/>
            <person name="Roman-Ecija M."/>
            <person name="Velasco-Amo M.P."/>
            <person name="Navas-Cortes J.A."/>
            <person name="Marco-Noales E."/>
            <person name="Barbe S."/>
            <person name="Moralejo E."/>
            <person name="Coletta-Filho H.D."/>
            <person name="Saldarelli P."/>
            <person name="Saponari M."/>
            <person name="Almeida R.P.P."/>
        </authorList>
    </citation>
    <scope>NUCLEOTIDE SEQUENCE</scope>
    <source>
        <strain evidence="1">XYL1981</strain>
    </source>
</reference>
<dbReference type="AlphaFoldDB" id="A0A9Q4QSA9"/>
<evidence type="ECO:0008006" key="3">
    <source>
        <dbReference type="Google" id="ProtNLM"/>
    </source>
</evidence>
<reference evidence="1" key="1">
    <citation type="submission" date="2019-05" db="EMBL/GenBank/DDBJ databases">
        <authorList>
            <person name="Castillo A."/>
            <person name="Giampetruzzi A."/>
            <person name="Landa B."/>
            <person name="Saponari M."/>
            <person name="Almeida R.P.P."/>
            <person name="Moralejo E."/>
            <person name="Marco-Noales E."/>
            <person name="Velasco-Amo M.P."/>
            <person name="Roman-Ecija M."/>
            <person name="Navarro I."/>
            <person name="Monterde A."/>
            <person name="Barbe S."/>
        </authorList>
    </citation>
    <scope>NUCLEOTIDE SEQUENCE</scope>
    <source>
        <strain evidence="1">XYL1981</strain>
    </source>
</reference>
<protein>
    <recommendedName>
        <fullName evidence="3">Transposase</fullName>
    </recommendedName>
</protein>
<gene>
    <name evidence="1" type="ORF">FG476_04160</name>
</gene>
<evidence type="ECO:0000313" key="1">
    <source>
        <dbReference type="EMBL" id="MRU23292.1"/>
    </source>
</evidence>
<comment type="caution">
    <text evidence="1">The sequence shown here is derived from an EMBL/GenBank/DDBJ whole genome shotgun (WGS) entry which is preliminary data.</text>
</comment>
<dbReference type="Proteomes" id="UP000474061">
    <property type="component" value="Unassembled WGS sequence"/>
</dbReference>
<dbReference type="EMBL" id="VDCJ01000336">
    <property type="protein sequence ID" value="MRU23292.1"/>
    <property type="molecule type" value="Genomic_DNA"/>
</dbReference>
<name>A0A9Q4QSA9_XYLFS</name>
<evidence type="ECO:0000313" key="2">
    <source>
        <dbReference type="Proteomes" id="UP000474061"/>
    </source>
</evidence>